<dbReference type="OrthoDB" id="4490227at2759"/>
<dbReference type="EMBL" id="CALLCH030000020">
    <property type="protein sequence ID" value="CAI4219851.1"/>
    <property type="molecule type" value="Genomic_DNA"/>
</dbReference>
<feature type="chain" id="PRO_5040475191" description="DUF7136 domain-containing protein" evidence="1">
    <location>
        <begin position="23"/>
        <end position="197"/>
    </location>
</feature>
<protein>
    <recommendedName>
        <fullName evidence="2">DUF7136 domain-containing protein</fullName>
    </recommendedName>
</protein>
<reference evidence="3" key="1">
    <citation type="submission" date="2022-11" db="EMBL/GenBank/DDBJ databases">
        <authorList>
            <person name="Scott C."/>
            <person name="Bruce N."/>
        </authorList>
    </citation>
    <scope>NUCLEOTIDE SEQUENCE</scope>
</reference>
<keyword evidence="4" id="KW-1185">Reference proteome</keyword>
<feature type="domain" description="DUF7136" evidence="2">
    <location>
        <begin position="23"/>
        <end position="183"/>
    </location>
</feature>
<sequence>MFLISTFLYASIIGASSAKAQASSGEVQFDLIFPKNETYAPTAWFPVVYAIRGSWIAKSLQLEFDGSLRRSNLGYGNLSEADWYDMTAFGIPLLPGWQGIPAPEDPFFFIATVTNMTNRTDDHTPFILEWSTSLDNCSVYRRLAEEDPEGDRWSSGPQVLEFSIGPRGKVPDIAEAVARCGYQSSAVYADKSGDSCY</sequence>
<dbReference type="AlphaFoldDB" id="A0A9P1MF77"/>
<dbReference type="Pfam" id="PF23584">
    <property type="entry name" value="DUF7136"/>
    <property type="match status" value="1"/>
</dbReference>
<evidence type="ECO:0000313" key="4">
    <source>
        <dbReference type="Proteomes" id="UP000838763"/>
    </source>
</evidence>
<evidence type="ECO:0000256" key="1">
    <source>
        <dbReference type="SAM" id="SignalP"/>
    </source>
</evidence>
<accession>A0A9P1MF77</accession>
<dbReference type="InterPro" id="IPR055560">
    <property type="entry name" value="DUF7136"/>
</dbReference>
<evidence type="ECO:0000313" key="3">
    <source>
        <dbReference type="EMBL" id="CAI4219851.1"/>
    </source>
</evidence>
<gene>
    <name evidence="3" type="ORF">PPNO1_LOCUS9397</name>
</gene>
<keyword evidence="1" id="KW-0732">Signal</keyword>
<evidence type="ECO:0000259" key="2">
    <source>
        <dbReference type="Pfam" id="PF23584"/>
    </source>
</evidence>
<organism evidence="3 4">
    <name type="scientific">Parascedosporium putredinis</name>
    <dbReference type="NCBI Taxonomy" id="1442378"/>
    <lineage>
        <taxon>Eukaryota</taxon>
        <taxon>Fungi</taxon>
        <taxon>Dikarya</taxon>
        <taxon>Ascomycota</taxon>
        <taxon>Pezizomycotina</taxon>
        <taxon>Sordariomycetes</taxon>
        <taxon>Hypocreomycetidae</taxon>
        <taxon>Microascales</taxon>
        <taxon>Microascaceae</taxon>
        <taxon>Parascedosporium</taxon>
    </lineage>
</organism>
<proteinExistence type="predicted"/>
<feature type="signal peptide" evidence="1">
    <location>
        <begin position="1"/>
        <end position="22"/>
    </location>
</feature>
<comment type="caution">
    <text evidence="3">The sequence shown here is derived from an EMBL/GenBank/DDBJ whole genome shotgun (WGS) entry which is preliminary data.</text>
</comment>
<dbReference type="Proteomes" id="UP000838763">
    <property type="component" value="Unassembled WGS sequence"/>
</dbReference>
<name>A0A9P1MF77_9PEZI</name>